<dbReference type="AlphaFoldDB" id="A0A1I7U4U2"/>
<organism evidence="1 2">
    <name type="scientific">Caenorhabditis tropicalis</name>
    <dbReference type="NCBI Taxonomy" id="1561998"/>
    <lineage>
        <taxon>Eukaryota</taxon>
        <taxon>Metazoa</taxon>
        <taxon>Ecdysozoa</taxon>
        <taxon>Nematoda</taxon>
        <taxon>Chromadorea</taxon>
        <taxon>Rhabditida</taxon>
        <taxon>Rhabditina</taxon>
        <taxon>Rhabditomorpha</taxon>
        <taxon>Rhabditoidea</taxon>
        <taxon>Rhabditidae</taxon>
        <taxon>Peloderinae</taxon>
        <taxon>Caenorhabditis</taxon>
    </lineage>
</organism>
<keyword evidence="1" id="KW-1185">Reference proteome</keyword>
<name>A0A1I7U4U2_9PELO</name>
<accession>A0A1I7U4U2</accession>
<dbReference type="WBParaSite" id="Csp11.Scaffold629.g14858.t1">
    <property type="protein sequence ID" value="Csp11.Scaffold629.g14858.t1"/>
    <property type="gene ID" value="Csp11.Scaffold629.g14858"/>
</dbReference>
<evidence type="ECO:0000313" key="1">
    <source>
        <dbReference type="Proteomes" id="UP000095282"/>
    </source>
</evidence>
<dbReference type="InterPro" id="IPR019428">
    <property type="entry name" value="7TM_GPCR_serpentine_rcpt_Str"/>
</dbReference>
<dbReference type="Pfam" id="PF10326">
    <property type="entry name" value="7TM_GPCR_Str"/>
    <property type="match status" value="1"/>
</dbReference>
<proteinExistence type="predicted"/>
<sequence length="83" mass="9282">MIGSYKYLMLAFAFSSVIYGWIDVLTLPVTALGNGIPISLTVIKKKIFNGKTKSPPRVLQNPIFTLPVRDIKKWSTTKLLSLK</sequence>
<dbReference type="Proteomes" id="UP000095282">
    <property type="component" value="Unplaced"/>
</dbReference>
<protein>
    <submittedName>
        <fullName evidence="2">Serpentine receptor class gamma</fullName>
    </submittedName>
</protein>
<evidence type="ECO:0000313" key="2">
    <source>
        <dbReference type="WBParaSite" id="Csp11.Scaffold629.g14858.t1"/>
    </source>
</evidence>
<reference evidence="2" key="1">
    <citation type="submission" date="2016-11" db="UniProtKB">
        <authorList>
            <consortium name="WormBaseParasite"/>
        </authorList>
    </citation>
    <scope>IDENTIFICATION</scope>
</reference>